<dbReference type="Proteomes" id="UP000035425">
    <property type="component" value="Unassembled WGS sequence"/>
</dbReference>
<dbReference type="NCBIfam" id="TIGR02935">
    <property type="entry name" value="NifX-associated nitrogen fixation protein"/>
    <property type="match status" value="1"/>
</dbReference>
<keyword evidence="2" id="KW-1185">Reference proteome</keyword>
<comment type="caution">
    <text evidence="1">The sequence shown here is derived from an EMBL/GenBank/DDBJ whole genome shotgun (WGS) entry which is preliminary data.</text>
</comment>
<dbReference type="EMBL" id="JWIO01000004">
    <property type="protein sequence ID" value="KLL12567.1"/>
    <property type="molecule type" value="Genomic_DNA"/>
</dbReference>
<proteinExistence type="predicted"/>
<evidence type="ECO:0000313" key="1">
    <source>
        <dbReference type="EMBL" id="KLL12567.1"/>
    </source>
</evidence>
<evidence type="ECO:0000313" key="2">
    <source>
        <dbReference type="Proteomes" id="UP000035425"/>
    </source>
</evidence>
<evidence type="ECO:0008006" key="3">
    <source>
        <dbReference type="Google" id="ProtNLM"/>
    </source>
</evidence>
<name>A0ABR5F795_9ACTN</name>
<protein>
    <recommendedName>
        <fullName evidence="3">Nitrogen fixation protein</fullName>
    </recommendedName>
</protein>
<gene>
    <name evidence="1" type="ORF">FrCorBMG51_04350</name>
</gene>
<dbReference type="PIRSF" id="PIRSF005788">
    <property type="entry name" value="NifK"/>
    <property type="match status" value="1"/>
</dbReference>
<dbReference type="Pfam" id="PF03270">
    <property type="entry name" value="DUF269"/>
    <property type="match status" value="1"/>
</dbReference>
<reference evidence="1 2" key="1">
    <citation type="submission" date="2014-12" db="EMBL/GenBank/DDBJ databases">
        <title>Frankia sp. BMG5.1 draft genome.</title>
        <authorList>
            <person name="Gtari M."/>
            <person name="Ghodhbane-Gtari F."/>
            <person name="Nouioui I."/>
            <person name="Ktari A."/>
            <person name="Hezbri K."/>
            <person name="Mimouni W."/>
            <person name="Sbissi I."/>
            <person name="Ayari A."/>
            <person name="Yamanaka T."/>
            <person name="Normand P."/>
            <person name="Tisa L.S."/>
            <person name="Boudabous A."/>
        </authorList>
    </citation>
    <scope>NUCLEOTIDE SEQUENCE [LARGE SCALE GENOMIC DNA]</scope>
    <source>
        <strain evidence="1 2">BMG5.1</strain>
    </source>
</reference>
<dbReference type="InterPro" id="IPR004952">
    <property type="entry name" value="NifX-assoc_nitrogen_fix"/>
</dbReference>
<sequence>MRDLIDQLRAGDTYGQLDRLGWEKLLSPFVLTPQRRRELGISCDVDPATEGRLRSFYQAVAAGIEKATGLVTGYLLDLSHEGFGRVTVFTGRLVVVSEVLRDAHRFGFDSIDHLAGRGEALVGAAAALVRAHPEVARDDS</sequence>
<dbReference type="Gene3D" id="1.10.3100.20">
    <property type="entry name" value="Protein of unknown function DUF269"/>
    <property type="match status" value="1"/>
</dbReference>
<accession>A0ABR5F795</accession>
<organism evidence="1 2">
    <name type="scientific">Protofrankia coriariae</name>
    <dbReference type="NCBI Taxonomy" id="1562887"/>
    <lineage>
        <taxon>Bacteria</taxon>
        <taxon>Bacillati</taxon>
        <taxon>Actinomycetota</taxon>
        <taxon>Actinomycetes</taxon>
        <taxon>Frankiales</taxon>
        <taxon>Frankiaceae</taxon>
        <taxon>Protofrankia</taxon>
    </lineage>
</organism>